<proteinExistence type="predicted"/>
<dbReference type="InterPro" id="IPR039418">
    <property type="entry name" value="LexA-like"/>
</dbReference>
<dbReference type="Pfam" id="PF00717">
    <property type="entry name" value="Peptidase_S24"/>
    <property type="match status" value="1"/>
</dbReference>
<protein>
    <submittedName>
        <fullName evidence="2">SOS response UmuD protein</fullName>
    </submittedName>
</protein>
<reference evidence="2 3" key="1">
    <citation type="submission" date="2018-01" db="EMBL/GenBank/DDBJ databases">
        <title>Genomic Encyclopedia of Type Strains, Phase I: the one thousand microbial genomes (KMG-I) project.</title>
        <authorList>
            <person name="Goeker M."/>
        </authorList>
    </citation>
    <scope>NUCLEOTIDE SEQUENCE [LARGE SCALE GENOMIC DNA]</scope>
    <source>
        <strain evidence="2 3">DSM 17960</strain>
    </source>
</reference>
<name>A0A2S4N6I8_9FLAO</name>
<evidence type="ECO:0000313" key="2">
    <source>
        <dbReference type="EMBL" id="POS00933.1"/>
    </source>
</evidence>
<dbReference type="RefSeq" id="WP_103726890.1">
    <property type="nucleotide sequence ID" value="NZ_PQNY01000017.1"/>
</dbReference>
<dbReference type="InterPro" id="IPR036286">
    <property type="entry name" value="LexA/Signal_pep-like_sf"/>
</dbReference>
<feature type="domain" description="Peptidase S24/S26A/S26B/S26C" evidence="1">
    <location>
        <begin position="21"/>
        <end position="132"/>
    </location>
</feature>
<dbReference type="SUPFAM" id="SSF51306">
    <property type="entry name" value="LexA/Signal peptidase"/>
    <property type="match status" value="1"/>
</dbReference>
<comment type="caution">
    <text evidence="2">The sequence shown here is derived from an EMBL/GenBank/DDBJ whole genome shotgun (WGS) entry which is preliminary data.</text>
</comment>
<keyword evidence="3" id="KW-1185">Reference proteome</keyword>
<organism evidence="2 3">
    <name type="scientific">Flavobacterium croceum DSM 17960</name>
    <dbReference type="NCBI Taxonomy" id="1121886"/>
    <lineage>
        <taxon>Bacteria</taxon>
        <taxon>Pseudomonadati</taxon>
        <taxon>Bacteroidota</taxon>
        <taxon>Flavobacteriia</taxon>
        <taxon>Flavobacteriales</taxon>
        <taxon>Flavobacteriaceae</taxon>
        <taxon>Flavobacterium</taxon>
    </lineage>
</organism>
<dbReference type="OrthoDB" id="9787787at2"/>
<dbReference type="Gene3D" id="2.10.109.10">
    <property type="entry name" value="Umud Fragment, subunit A"/>
    <property type="match status" value="1"/>
</dbReference>
<dbReference type="PANTHER" id="PTHR33516:SF2">
    <property type="entry name" value="LEXA REPRESSOR-RELATED"/>
    <property type="match status" value="1"/>
</dbReference>
<dbReference type="InterPro" id="IPR050077">
    <property type="entry name" value="LexA_repressor"/>
</dbReference>
<dbReference type="InterPro" id="IPR015927">
    <property type="entry name" value="Peptidase_S24_S26A/B/C"/>
</dbReference>
<dbReference type="AlphaFoldDB" id="A0A2S4N6I8"/>
<sequence>MNVTNLRIASDNNKEIYVAHYGRIVAGFPKPSEDYAYDEISLDKKYLYKKHATYIATADGTSMEPTIYDKDELIIRTDLPVLNNSIIIASINGEEYTCKRIDLEKKILNADNKKFKAIEIDKIENFIILGVVKHIIRNL</sequence>
<gene>
    <name evidence="2" type="ORF">Q361_11737</name>
</gene>
<evidence type="ECO:0000259" key="1">
    <source>
        <dbReference type="Pfam" id="PF00717"/>
    </source>
</evidence>
<dbReference type="PANTHER" id="PTHR33516">
    <property type="entry name" value="LEXA REPRESSOR"/>
    <property type="match status" value="1"/>
</dbReference>
<evidence type="ECO:0000313" key="3">
    <source>
        <dbReference type="Proteomes" id="UP000237056"/>
    </source>
</evidence>
<accession>A0A2S4N6I8</accession>
<dbReference type="CDD" id="cd06529">
    <property type="entry name" value="S24_LexA-like"/>
    <property type="match status" value="1"/>
</dbReference>
<dbReference type="Proteomes" id="UP000237056">
    <property type="component" value="Unassembled WGS sequence"/>
</dbReference>
<dbReference type="EMBL" id="PQNY01000017">
    <property type="protein sequence ID" value="POS00933.1"/>
    <property type="molecule type" value="Genomic_DNA"/>
</dbReference>